<evidence type="ECO:0000256" key="3">
    <source>
        <dbReference type="ARBA" id="ARBA00023224"/>
    </source>
</evidence>
<dbReference type="Pfam" id="PF00015">
    <property type="entry name" value="MCPsignal"/>
    <property type="match status" value="1"/>
</dbReference>
<dbReference type="InterPro" id="IPR000727">
    <property type="entry name" value="T_SNARE_dom"/>
</dbReference>
<dbReference type="GO" id="GO:0005886">
    <property type="term" value="C:plasma membrane"/>
    <property type="evidence" value="ECO:0007669"/>
    <property type="project" value="UniProtKB-SubCell"/>
</dbReference>
<dbReference type="PROSITE" id="PS50885">
    <property type="entry name" value="HAMP"/>
    <property type="match status" value="1"/>
</dbReference>
<protein>
    <recommendedName>
        <fullName evidence="12">Methyl-accepting chemotaxis protein</fullName>
    </recommendedName>
</protein>
<sequence length="558" mass="58566">MLSMKIAGKMMLAATLNVAILLALAGWGYVSLDRFRSLQDIGAMSAANATVATASAGDGAELYRIIADAEINRELDTTRKDWAERKKNVEVNFTSMTAVAQSDEEKALLQQSQTAYRDLIALFETKMMPALEATTEMTPEIRDMDGQIDEVVSRMADPIYKVRDIEIANAKAADAESDSRGRTSSMISLILSIVGVLLNLVVSFLLVRGISRPVIGMTSAMSSLASGDKTVAIPGTERADEIGAMSQAVQVFKDKMIEADRLRAEQEEAKKTAETRRKADMLKMANDFELAVGGVVKTLASAATELQAAAETMQGSAEEASKQSQAVAAGAQEATANVQTVAAAAEELSASVQEITRQVSESTRVANSAVAEAEQTNSQVKVLDEAAKKISDVVGLINDIASQTNLLALNATIEAARAGEAGKGFAVVASEVKTLANQTAKATEDISAQITGIQQAAQGSVQAIASIGKTIASINTIATTISAAVEEQSASTQEIARNVQQAAQGTNDVSSNIAHVSKAADDTGAAASQVLGSARDLSKQSETLRSELDRFLGAIRAA</sequence>
<dbReference type="PROSITE" id="PS50192">
    <property type="entry name" value="T_SNARE"/>
    <property type="match status" value="1"/>
</dbReference>
<dbReference type="GO" id="GO:0007165">
    <property type="term" value="P:signal transduction"/>
    <property type="evidence" value="ECO:0007669"/>
    <property type="project" value="UniProtKB-KW"/>
</dbReference>
<evidence type="ECO:0000256" key="1">
    <source>
        <dbReference type="ARBA" id="ARBA00004429"/>
    </source>
</evidence>
<keyword evidence="6" id="KW-1133">Transmembrane helix</keyword>
<evidence type="ECO:0000259" key="7">
    <source>
        <dbReference type="PROSITE" id="PS50111"/>
    </source>
</evidence>
<comment type="similarity">
    <text evidence="4">Belongs to the methyl-accepting chemotaxis (MCP) protein family.</text>
</comment>
<dbReference type="SMART" id="SM00283">
    <property type="entry name" value="MA"/>
    <property type="match status" value="1"/>
</dbReference>
<accession>A0A5J6MQY8</accession>
<keyword evidence="2" id="KW-1003">Cell membrane</keyword>
<dbReference type="SUPFAM" id="SSF58104">
    <property type="entry name" value="Methyl-accepting chemotaxis protein (MCP) signaling domain"/>
    <property type="match status" value="1"/>
</dbReference>
<dbReference type="OrthoDB" id="3378718at2"/>
<evidence type="ECO:0000313" key="11">
    <source>
        <dbReference type="Proteomes" id="UP000326202"/>
    </source>
</evidence>
<proteinExistence type="inferred from homology"/>
<keyword evidence="3 5" id="KW-0807">Transducer</keyword>
<feature type="domain" description="Methyl-accepting transducer" evidence="7">
    <location>
        <begin position="302"/>
        <end position="538"/>
    </location>
</feature>
<dbReference type="CDD" id="cd06225">
    <property type="entry name" value="HAMP"/>
    <property type="match status" value="1"/>
</dbReference>
<evidence type="ECO:0000256" key="4">
    <source>
        <dbReference type="ARBA" id="ARBA00029447"/>
    </source>
</evidence>
<reference evidence="10 11" key="1">
    <citation type="submission" date="2019-08" db="EMBL/GenBank/DDBJ databases">
        <title>Hyperibacter terrae gen. nov., sp. nov. and Hyperibacter viscosus sp. nov., two new members in the family Rhodospirillaceae isolated from the rhizosphere of Hypericum perforatum.</title>
        <authorList>
            <person name="Noviana Z."/>
        </authorList>
    </citation>
    <scope>NUCLEOTIDE SEQUENCE [LARGE SCALE GENOMIC DNA]</scope>
    <source>
        <strain evidence="10 11">R5913</strain>
    </source>
</reference>
<dbReference type="KEGG" id="htq:FRZ44_37770"/>
<dbReference type="Pfam" id="PF00672">
    <property type="entry name" value="HAMP"/>
    <property type="match status" value="1"/>
</dbReference>
<dbReference type="Gene3D" id="1.10.287.950">
    <property type="entry name" value="Methyl-accepting chemotaxis protein"/>
    <property type="match status" value="1"/>
</dbReference>
<keyword evidence="6" id="KW-0812">Transmembrane</keyword>
<keyword evidence="11" id="KW-1185">Reference proteome</keyword>
<dbReference type="PROSITE" id="PS50111">
    <property type="entry name" value="CHEMOTAXIS_TRANSDUC_2"/>
    <property type="match status" value="1"/>
</dbReference>
<gene>
    <name evidence="10" type="ORF">FRZ44_37770</name>
</gene>
<evidence type="ECO:0008006" key="12">
    <source>
        <dbReference type="Google" id="ProtNLM"/>
    </source>
</evidence>
<dbReference type="SMART" id="SM00304">
    <property type="entry name" value="HAMP"/>
    <property type="match status" value="2"/>
</dbReference>
<dbReference type="Gene3D" id="6.10.340.10">
    <property type="match status" value="1"/>
</dbReference>
<evidence type="ECO:0000256" key="5">
    <source>
        <dbReference type="PROSITE-ProRule" id="PRU00284"/>
    </source>
</evidence>
<dbReference type="InterPro" id="IPR004089">
    <property type="entry name" value="MCPsignal_dom"/>
</dbReference>
<feature type="transmembrane region" description="Helical" evidence="6">
    <location>
        <begin position="186"/>
        <end position="207"/>
    </location>
</feature>
<organism evidence="10 11">
    <name type="scientific">Hypericibacter terrae</name>
    <dbReference type="NCBI Taxonomy" id="2602015"/>
    <lineage>
        <taxon>Bacteria</taxon>
        <taxon>Pseudomonadati</taxon>
        <taxon>Pseudomonadota</taxon>
        <taxon>Alphaproteobacteria</taxon>
        <taxon>Rhodospirillales</taxon>
        <taxon>Dongiaceae</taxon>
        <taxon>Hypericibacter</taxon>
    </lineage>
</organism>
<evidence type="ECO:0000313" key="10">
    <source>
        <dbReference type="EMBL" id="QEX18470.1"/>
    </source>
</evidence>
<dbReference type="PANTHER" id="PTHR32089:SF112">
    <property type="entry name" value="LYSOZYME-LIKE PROTEIN-RELATED"/>
    <property type="match status" value="1"/>
</dbReference>
<keyword evidence="6" id="KW-0472">Membrane</keyword>
<evidence type="ECO:0000259" key="9">
    <source>
        <dbReference type="PROSITE" id="PS50885"/>
    </source>
</evidence>
<evidence type="ECO:0000256" key="6">
    <source>
        <dbReference type="SAM" id="Phobius"/>
    </source>
</evidence>
<feature type="domain" description="HAMP" evidence="9">
    <location>
        <begin position="208"/>
        <end position="261"/>
    </location>
</feature>
<name>A0A5J6MQY8_9PROT</name>
<dbReference type="Proteomes" id="UP000326202">
    <property type="component" value="Chromosome"/>
</dbReference>
<dbReference type="AlphaFoldDB" id="A0A5J6MQY8"/>
<dbReference type="EMBL" id="CP042906">
    <property type="protein sequence ID" value="QEX18470.1"/>
    <property type="molecule type" value="Genomic_DNA"/>
</dbReference>
<evidence type="ECO:0000259" key="8">
    <source>
        <dbReference type="PROSITE" id="PS50192"/>
    </source>
</evidence>
<evidence type="ECO:0000256" key="2">
    <source>
        <dbReference type="ARBA" id="ARBA00022519"/>
    </source>
</evidence>
<keyword evidence="2" id="KW-0997">Cell inner membrane</keyword>
<feature type="domain" description="T-SNARE coiled-coil homology" evidence="8">
    <location>
        <begin position="454"/>
        <end position="516"/>
    </location>
</feature>
<dbReference type="InterPro" id="IPR003660">
    <property type="entry name" value="HAMP_dom"/>
</dbReference>
<dbReference type="PANTHER" id="PTHR32089">
    <property type="entry name" value="METHYL-ACCEPTING CHEMOTAXIS PROTEIN MCPB"/>
    <property type="match status" value="1"/>
</dbReference>
<comment type="subcellular location">
    <subcellularLocation>
        <location evidence="1">Cell inner membrane</location>
        <topology evidence="1">Multi-pass membrane protein</topology>
    </subcellularLocation>
</comment>
<dbReference type="RefSeq" id="WP_151178626.1">
    <property type="nucleotide sequence ID" value="NZ_CP042906.1"/>
</dbReference>